<protein>
    <recommendedName>
        <fullName evidence="2">Large polyvalent protein associated domain-containing protein</fullName>
    </recommendedName>
</protein>
<proteinExistence type="predicted"/>
<sequence length="1337" mass="143550">MPIDPSKLGDDTAVDYLRKMHDKNIPKEEAFKYFKDNFGADPTTVPADKKLRDLLAPKAKLSTEGTLPFMESFIDSTQDKVPGKKVSPRNTPAVQAPEPVTMATAAGETTDAKATGEDATQPVEVWNRTKGIVRGAYDALSHPVDSALKGHEEAQLAAQMAIGSKSAASRTLDDLGSMAMGIPKMVGVLTEPLPRGTNEVGYGENIGKAVTEGAIGGTLHAVAHPVEAFQAGPISFASQIAPVLGAASKLSKAAGSTEKLAPVAEAVAKEMPALTRARQVLSDYRAQETPYASGVAEELSAAGKTQRASEVVIGGASDVIPIPAAKGEPAKFQTIPSRAPVEAAQADLLVPKIKPGPTVRELQETRVNKELSNMQVGALRKDAQDAVDAANAEVQRVEAEITRNAIPAQARRGIAPSREPEEVAAVEAAKAKVQAALDEQQKVNALPYTPEESHEGVPAVHLRHVVDLGPKKTADVGTVPAMVMTEERATQLAQELVGKSDANPESVRIAKDYLLDYYAKHPNAPQPLASSTGPYGIPKDFVTDIPAGPADVAKYQAKLAEAEKGKAADRVAADISQRNIAKDAYAVDQAKALYADFVKNGAPAILPGTREDLNILNTAIASLVGSPGVDTGKAAQLIQHVNALKEHMGQHVSPGVFRVLNPAEKVAHPVMDKVMSWVKQSLTSQNPSSAINNFVANYALQTARVGDPFTVGARLLDAANDLRKRRAGTLDPAKAKAFDFWERTGLLDSTALGHDVEAVAGTKLGNLNPIRNPLLDKAYKMGDNIFKADEAVSSLNKYQSYVDSLGAGKTLDLEISPNVVARFTGGAAEAELLAGGRTLRKVPAQEALYRAAAQQAQNLFMDYSVVPEAAQWVRNAGPLSVASPFSTYFLKAVDIPGLKKGLGYRIMEGPRPIVGTTDMGIAVQEAKRSLVTSAQRAATINGMRNALRDETDPALREAVSYAPTQVKLALVRQMANPKYMSVEKLGNWNYLGATELLARVAVQGYGATKQMLDRTFKDKDTLQVEDMQHVYQDREGKPSTQDIPRKYAEKYFAEDPDLQNLMFEARYAADPKEVEADIKEHLRVKDAAGLSKATALMKAKQAVDAMSPSEKAELRRGGEFMRRLNTTGYASMDDALNLIQLGGTPLTQALDKLSEAAAMGKTLDTAGLVMNTFAPLLLGGFTKNVVQVGAAAAWRNGVEDARPFSGEHLTGDKTLDALTRDDLLRFGIRKFTGVGWEALAADKIKGDDLRSFFGKAKQEWLGTLKARDQDIEDLRRRITSQKTLGNQQAVQDLQAELATRKHDAYVVDQEMRLFDDNLKLAMKAVAPTKSLNKPKAP</sequence>
<evidence type="ECO:0008006" key="2">
    <source>
        <dbReference type="Google" id="ProtNLM"/>
    </source>
</evidence>
<accession>A0A6J5NWL9</accession>
<name>A0A6J5NWL9_9CAUD</name>
<evidence type="ECO:0000313" key="1">
    <source>
        <dbReference type="EMBL" id="CAB4162006.1"/>
    </source>
</evidence>
<gene>
    <name evidence="1" type="ORF">UFOVP777_16</name>
</gene>
<reference evidence="1" key="1">
    <citation type="submission" date="2020-04" db="EMBL/GenBank/DDBJ databases">
        <authorList>
            <person name="Chiriac C."/>
            <person name="Salcher M."/>
            <person name="Ghai R."/>
            <person name="Kavagutti S V."/>
        </authorList>
    </citation>
    <scope>NUCLEOTIDE SEQUENCE</scope>
</reference>
<organism evidence="1">
    <name type="scientific">uncultured Caudovirales phage</name>
    <dbReference type="NCBI Taxonomy" id="2100421"/>
    <lineage>
        <taxon>Viruses</taxon>
        <taxon>Duplodnaviria</taxon>
        <taxon>Heunggongvirae</taxon>
        <taxon>Uroviricota</taxon>
        <taxon>Caudoviricetes</taxon>
        <taxon>Peduoviridae</taxon>
        <taxon>Maltschvirus</taxon>
        <taxon>Maltschvirus maltsch</taxon>
    </lineage>
</organism>
<dbReference type="EMBL" id="LR796723">
    <property type="protein sequence ID" value="CAB4162006.1"/>
    <property type="molecule type" value="Genomic_DNA"/>
</dbReference>